<organism evidence="12 13">
    <name type="scientific">Xylaria grammica</name>
    <dbReference type="NCBI Taxonomy" id="363999"/>
    <lineage>
        <taxon>Eukaryota</taxon>
        <taxon>Fungi</taxon>
        <taxon>Dikarya</taxon>
        <taxon>Ascomycota</taxon>
        <taxon>Pezizomycotina</taxon>
        <taxon>Sordariomycetes</taxon>
        <taxon>Xylariomycetidae</taxon>
        <taxon>Xylariales</taxon>
        <taxon>Xylariaceae</taxon>
        <taxon>Xylaria</taxon>
    </lineage>
</organism>
<evidence type="ECO:0000259" key="11">
    <source>
        <dbReference type="Pfam" id="PF20520"/>
    </source>
</evidence>
<evidence type="ECO:0000256" key="7">
    <source>
        <dbReference type="ARBA" id="ARBA00022989"/>
    </source>
</evidence>
<evidence type="ECO:0000256" key="9">
    <source>
        <dbReference type="ARBA" id="ARBA00023316"/>
    </source>
</evidence>
<dbReference type="STRING" id="363999.A0A439DA09"/>
<comment type="subcellular location">
    <subcellularLocation>
        <location evidence="1">Endoplasmic reticulum membrane</location>
        <topology evidence="1">Single-pass type I membrane protein</topology>
    </subcellularLocation>
</comment>
<dbReference type="InterPro" id="IPR037654">
    <property type="entry name" value="Big1"/>
</dbReference>
<accession>A0A439DA09</accession>
<keyword evidence="9" id="KW-0961">Cell wall biogenesis/degradation</keyword>
<name>A0A439DA09_9PEZI</name>
<gene>
    <name evidence="12" type="ORF">EKO27_g3849</name>
</gene>
<dbReference type="GO" id="GO:0071555">
    <property type="term" value="P:cell wall organization"/>
    <property type="evidence" value="ECO:0007669"/>
    <property type="project" value="UniProtKB-KW"/>
</dbReference>
<feature type="domain" description="V-type proton ATPase subunit S1/VOA1 transmembrane" evidence="11">
    <location>
        <begin position="224"/>
        <end position="263"/>
    </location>
</feature>
<evidence type="ECO:0000313" key="12">
    <source>
        <dbReference type="EMBL" id="RWA11231.1"/>
    </source>
</evidence>
<dbReference type="GO" id="GO:0009272">
    <property type="term" value="P:fungal-type cell wall biogenesis"/>
    <property type="evidence" value="ECO:0007669"/>
    <property type="project" value="TreeGrafter"/>
</dbReference>
<evidence type="ECO:0000256" key="5">
    <source>
        <dbReference type="ARBA" id="ARBA00022729"/>
    </source>
</evidence>
<keyword evidence="8 10" id="KW-0472">Membrane</keyword>
<keyword evidence="6" id="KW-0256">Endoplasmic reticulum</keyword>
<evidence type="ECO:0000256" key="2">
    <source>
        <dbReference type="ARBA" id="ARBA00008203"/>
    </source>
</evidence>
<evidence type="ECO:0000313" key="13">
    <source>
        <dbReference type="Proteomes" id="UP000286045"/>
    </source>
</evidence>
<dbReference type="AlphaFoldDB" id="A0A439DA09"/>
<dbReference type="PANTHER" id="PTHR28285">
    <property type="entry name" value="PROTEIN BIG1"/>
    <property type="match status" value="1"/>
</dbReference>
<dbReference type="PANTHER" id="PTHR28285:SF1">
    <property type="entry name" value="PROTEIN BIG1"/>
    <property type="match status" value="1"/>
</dbReference>
<comment type="similarity">
    <text evidence="2">Belongs to the BIG1 family.</text>
</comment>
<dbReference type="Proteomes" id="UP000286045">
    <property type="component" value="Unassembled WGS sequence"/>
</dbReference>
<feature type="transmembrane region" description="Helical" evidence="10">
    <location>
        <begin position="225"/>
        <end position="248"/>
    </location>
</feature>
<keyword evidence="5" id="KW-0732">Signal</keyword>
<protein>
    <recommendedName>
        <fullName evidence="3">Protein BIG1</fullName>
    </recommendedName>
</protein>
<evidence type="ECO:0000256" key="6">
    <source>
        <dbReference type="ARBA" id="ARBA00022824"/>
    </source>
</evidence>
<evidence type="ECO:0000256" key="4">
    <source>
        <dbReference type="ARBA" id="ARBA00022692"/>
    </source>
</evidence>
<evidence type="ECO:0000256" key="1">
    <source>
        <dbReference type="ARBA" id="ARBA00004115"/>
    </source>
</evidence>
<dbReference type="GO" id="GO:0005789">
    <property type="term" value="C:endoplasmic reticulum membrane"/>
    <property type="evidence" value="ECO:0007669"/>
    <property type="project" value="UniProtKB-SubCell"/>
</dbReference>
<keyword evidence="13" id="KW-1185">Reference proteome</keyword>
<keyword evidence="4 10" id="KW-0812">Transmembrane</keyword>
<evidence type="ECO:0000256" key="3">
    <source>
        <dbReference type="ARBA" id="ARBA00022089"/>
    </source>
</evidence>
<dbReference type="Pfam" id="PF20520">
    <property type="entry name" value="Ac45-VOA1_TM"/>
    <property type="match status" value="1"/>
</dbReference>
<evidence type="ECO:0000256" key="8">
    <source>
        <dbReference type="ARBA" id="ARBA00023136"/>
    </source>
</evidence>
<reference evidence="12 13" key="1">
    <citation type="submission" date="2018-12" db="EMBL/GenBank/DDBJ databases">
        <title>Draft genome sequence of Xylaria grammica IHI A82.</title>
        <authorList>
            <person name="Buettner E."/>
            <person name="Kellner H."/>
        </authorList>
    </citation>
    <scope>NUCLEOTIDE SEQUENCE [LARGE SCALE GENOMIC DNA]</scope>
    <source>
        <strain evidence="12 13">IHI A82</strain>
    </source>
</reference>
<keyword evidence="7 10" id="KW-1133">Transmembrane helix</keyword>
<sequence>MRLSATAVIAGLCASSHAFSDSSPFILFSTAKLSKPISQEQLQSSSTILESTKQLLSSCPTSRYLFISQPNLNAGHLSSKAAVPKLSDTLSYAATSYSVAEVIGELDVKSIAAYIRDTCELPPSAIDVIDLLPVPSSAAEGVNILKKNDDELGMVLEQYKTSAEGSYTVVCTAGPRTEKPQTYTAEFTDSGAGHSELKRQLHDVNAVGRRARSDKNLPLFEKYQYFTPGIFMGLIALIILMSILYAGISALASLQVSYGAFDKEMGPAAQKKQQ</sequence>
<evidence type="ECO:0000256" key="10">
    <source>
        <dbReference type="SAM" id="Phobius"/>
    </source>
</evidence>
<dbReference type="InterPro" id="IPR046756">
    <property type="entry name" value="VAS1/VOA1_TM"/>
</dbReference>
<comment type="caution">
    <text evidence="12">The sequence shown here is derived from an EMBL/GenBank/DDBJ whole genome shotgun (WGS) entry which is preliminary data.</text>
</comment>
<proteinExistence type="inferred from homology"/>
<dbReference type="GO" id="GO:0006078">
    <property type="term" value="P:(1-&gt;6)-beta-D-glucan biosynthetic process"/>
    <property type="evidence" value="ECO:0007669"/>
    <property type="project" value="TreeGrafter"/>
</dbReference>
<dbReference type="EMBL" id="RYZI01000086">
    <property type="protein sequence ID" value="RWA11231.1"/>
    <property type="molecule type" value="Genomic_DNA"/>
</dbReference>